<name>A0A9W4T7B3_9GLOM</name>
<feature type="non-terminal residue" evidence="1">
    <location>
        <position position="67"/>
    </location>
</feature>
<dbReference type="AlphaFoldDB" id="A0A9W4T7B3"/>
<evidence type="ECO:0000313" key="2">
    <source>
        <dbReference type="Proteomes" id="UP001153678"/>
    </source>
</evidence>
<accession>A0A9W4T7B3</accession>
<gene>
    <name evidence="1" type="ORF">FWILDA_LOCUS17049</name>
</gene>
<sequence>IDPADNARAPFNEEITIKANWKLTNLTDGTEQANLVAVNRRTTIQINADRLNEILRQSGNTIVKLKL</sequence>
<comment type="caution">
    <text evidence="1">The sequence shown here is derived from an EMBL/GenBank/DDBJ whole genome shotgun (WGS) entry which is preliminary data.</text>
</comment>
<keyword evidence="2" id="KW-1185">Reference proteome</keyword>
<dbReference type="EMBL" id="CAMKVN010012370">
    <property type="protein sequence ID" value="CAI2195384.1"/>
    <property type="molecule type" value="Genomic_DNA"/>
</dbReference>
<reference evidence="1" key="1">
    <citation type="submission" date="2022-08" db="EMBL/GenBank/DDBJ databases">
        <authorList>
            <person name="Kallberg Y."/>
            <person name="Tangrot J."/>
            <person name="Rosling A."/>
        </authorList>
    </citation>
    <scope>NUCLEOTIDE SEQUENCE</scope>
    <source>
        <strain evidence="1">Wild A</strain>
    </source>
</reference>
<evidence type="ECO:0000313" key="1">
    <source>
        <dbReference type="EMBL" id="CAI2195384.1"/>
    </source>
</evidence>
<dbReference type="OrthoDB" id="2438904at2759"/>
<organism evidence="1 2">
    <name type="scientific">Funneliformis geosporum</name>
    <dbReference type="NCBI Taxonomy" id="1117311"/>
    <lineage>
        <taxon>Eukaryota</taxon>
        <taxon>Fungi</taxon>
        <taxon>Fungi incertae sedis</taxon>
        <taxon>Mucoromycota</taxon>
        <taxon>Glomeromycotina</taxon>
        <taxon>Glomeromycetes</taxon>
        <taxon>Glomerales</taxon>
        <taxon>Glomeraceae</taxon>
        <taxon>Funneliformis</taxon>
    </lineage>
</organism>
<proteinExistence type="predicted"/>
<protein>
    <submittedName>
        <fullName evidence="1">19816_t:CDS:1</fullName>
    </submittedName>
</protein>
<dbReference type="Proteomes" id="UP001153678">
    <property type="component" value="Unassembled WGS sequence"/>
</dbReference>